<dbReference type="InterPro" id="IPR002882">
    <property type="entry name" value="CofD"/>
</dbReference>
<dbReference type="PANTHER" id="PTHR30135">
    <property type="entry name" value="UNCHARACTERIZED PROTEIN YVCK-RELATED"/>
    <property type="match status" value="1"/>
</dbReference>
<dbReference type="EMBL" id="MFVU01000002">
    <property type="protein sequence ID" value="OGJ02417.1"/>
    <property type="molecule type" value="Genomic_DNA"/>
</dbReference>
<dbReference type="NCBIfam" id="TIGR01826">
    <property type="entry name" value="CofD_related"/>
    <property type="match status" value="1"/>
</dbReference>
<reference evidence="3 4" key="1">
    <citation type="journal article" date="2016" name="Nat. Commun.">
        <title>Thousands of microbial genomes shed light on interconnected biogeochemical processes in an aquifer system.</title>
        <authorList>
            <person name="Anantharaman K."/>
            <person name="Brown C.T."/>
            <person name="Hug L.A."/>
            <person name="Sharon I."/>
            <person name="Castelle C.J."/>
            <person name="Probst A.J."/>
            <person name="Thomas B.C."/>
            <person name="Singh A."/>
            <person name="Wilkins M.J."/>
            <person name="Karaoz U."/>
            <person name="Brodie E.L."/>
            <person name="Williams K.H."/>
            <person name="Hubbard S.S."/>
            <person name="Banfield J.F."/>
        </authorList>
    </citation>
    <scope>NUCLEOTIDE SEQUENCE [LARGE SCALE GENOMIC DNA]</scope>
</reference>
<dbReference type="GO" id="GO:0008360">
    <property type="term" value="P:regulation of cell shape"/>
    <property type="evidence" value="ECO:0007669"/>
    <property type="project" value="UniProtKB-UniRule"/>
</dbReference>
<gene>
    <name evidence="3" type="ORF">A3G53_03325</name>
</gene>
<dbReference type="InterPro" id="IPR038136">
    <property type="entry name" value="CofD-like_dom_sf"/>
</dbReference>
<dbReference type="GO" id="GO:0043743">
    <property type="term" value="F:LPPG:FO 2-phospho-L-lactate transferase activity"/>
    <property type="evidence" value="ECO:0007669"/>
    <property type="project" value="InterPro"/>
</dbReference>
<organism evidence="3 4">
    <name type="scientific">Candidatus Nomurabacteria bacterium RIFCSPLOWO2_12_FULL_44_11</name>
    <dbReference type="NCBI Taxonomy" id="1801796"/>
    <lineage>
        <taxon>Bacteria</taxon>
        <taxon>Candidatus Nomuraibacteriota</taxon>
    </lineage>
</organism>
<name>A0A1F6Y7R5_9BACT</name>
<dbReference type="InterPro" id="IPR010119">
    <property type="entry name" value="Gluconeogen_factor"/>
</dbReference>
<comment type="subcellular location">
    <subcellularLocation>
        <location evidence="2">Cytoplasm</location>
    </subcellularLocation>
</comment>
<evidence type="ECO:0000256" key="2">
    <source>
        <dbReference type="HAMAP-Rule" id="MF_00973"/>
    </source>
</evidence>
<comment type="function">
    <text evidence="2">Required for morphogenesis under gluconeogenic growth conditions.</text>
</comment>
<evidence type="ECO:0000313" key="3">
    <source>
        <dbReference type="EMBL" id="OGJ02417.1"/>
    </source>
</evidence>
<proteinExistence type="inferred from homology"/>
<sequence length="321" mass="36093">MKKRKNVVVIGGKNGSSRVLFGLRRYPMNITAIVNTFDSGGSTGILRREFGTLPFGDIRGALTALSSDKEVRTLRELFNFRFKETDSLQGHSFGNLFLQALTLSLGSEIKAIKKAAELLKIKGTVLPISTDNAHIHAILEDGRHIKGEANIDVPKHNGDLSINKIMLFPRARLYRESRQAILAADYIIFAPGDLYSSLLPNTLVKGFTEAFSKSKAKVIYIPNLMTKWGETNNFSAVDFVTTLLRYLKLEKLDFVICNSKRVRQSLVKKYKKEKATPVVIDTKQLRRYSNNVISGDIIAEQTFIRHDSIKLARYLNKIINS</sequence>
<dbReference type="CDD" id="cd07187">
    <property type="entry name" value="YvcK_like"/>
    <property type="match status" value="1"/>
</dbReference>
<dbReference type="Pfam" id="PF01933">
    <property type="entry name" value="CofD"/>
    <property type="match status" value="1"/>
</dbReference>
<dbReference type="AlphaFoldDB" id="A0A1F6Y7R5"/>
<dbReference type="PANTHER" id="PTHR30135:SF3">
    <property type="entry name" value="GLUCONEOGENESIS FACTOR-RELATED"/>
    <property type="match status" value="1"/>
</dbReference>
<dbReference type="HAMAP" id="MF_00973">
    <property type="entry name" value="Gluconeogen_factor"/>
    <property type="match status" value="1"/>
</dbReference>
<accession>A0A1F6Y7R5</accession>
<dbReference type="Proteomes" id="UP000178645">
    <property type="component" value="Unassembled WGS sequence"/>
</dbReference>
<keyword evidence="1 2" id="KW-0963">Cytoplasm</keyword>
<dbReference type="GO" id="GO:0005737">
    <property type="term" value="C:cytoplasm"/>
    <property type="evidence" value="ECO:0007669"/>
    <property type="project" value="UniProtKB-SubCell"/>
</dbReference>
<comment type="caution">
    <text evidence="3">The sequence shown here is derived from an EMBL/GenBank/DDBJ whole genome shotgun (WGS) entry which is preliminary data.</text>
</comment>
<evidence type="ECO:0000313" key="4">
    <source>
        <dbReference type="Proteomes" id="UP000178645"/>
    </source>
</evidence>
<dbReference type="SUPFAM" id="SSF142338">
    <property type="entry name" value="CofD-like"/>
    <property type="match status" value="1"/>
</dbReference>
<dbReference type="Gene3D" id="3.40.50.10680">
    <property type="entry name" value="CofD-like domains"/>
    <property type="match status" value="1"/>
</dbReference>
<protein>
    <recommendedName>
        <fullName evidence="2">Putative gluconeogenesis factor</fullName>
    </recommendedName>
</protein>
<evidence type="ECO:0000256" key="1">
    <source>
        <dbReference type="ARBA" id="ARBA00022490"/>
    </source>
</evidence>
<comment type="similarity">
    <text evidence="2">Belongs to the gluconeogenesis factor family.</text>
</comment>